<dbReference type="Proteomes" id="UP001054837">
    <property type="component" value="Unassembled WGS sequence"/>
</dbReference>
<comment type="caution">
    <text evidence="2">The sequence shown here is derived from an EMBL/GenBank/DDBJ whole genome shotgun (WGS) entry which is preliminary data.</text>
</comment>
<organism evidence="2 3">
    <name type="scientific">Caerostris darwini</name>
    <dbReference type="NCBI Taxonomy" id="1538125"/>
    <lineage>
        <taxon>Eukaryota</taxon>
        <taxon>Metazoa</taxon>
        <taxon>Ecdysozoa</taxon>
        <taxon>Arthropoda</taxon>
        <taxon>Chelicerata</taxon>
        <taxon>Arachnida</taxon>
        <taxon>Araneae</taxon>
        <taxon>Araneomorphae</taxon>
        <taxon>Entelegynae</taxon>
        <taxon>Araneoidea</taxon>
        <taxon>Araneidae</taxon>
        <taxon>Caerostris</taxon>
    </lineage>
</organism>
<gene>
    <name evidence="2" type="primary">X975_22816</name>
    <name evidence="2" type="ORF">CDAR_549611</name>
</gene>
<reference evidence="2 3" key="1">
    <citation type="submission" date="2021-06" db="EMBL/GenBank/DDBJ databases">
        <title>Caerostris darwini draft genome.</title>
        <authorList>
            <person name="Kono N."/>
            <person name="Arakawa K."/>
        </authorList>
    </citation>
    <scope>NUCLEOTIDE SEQUENCE [LARGE SCALE GENOMIC DNA]</scope>
</reference>
<dbReference type="InterPro" id="IPR051077">
    <property type="entry name" value="Ca-dependent_lectin"/>
</dbReference>
<evidence type="ECO:0000313" key="3">
    <source>
        <dbReference type="Proteomes" id="UP001054837"/>
    </source>
</evidence>
<dbReference type="GO" id="GO:0005615">
    <property type="term" value="C:extracellular space"/>
    <property type="evidence" value="ECO:0007669"/>
    <property type="project" value="TreeGrafter"/>
</dbReference>
<feature type="compositionally biased region" description="Low complexity" evidence="1">
    <location>
        <begin position="398"/>
        <end position="414"/>
    </location>
</feature>
<evidence type="ECO:0000313" key="2">
    <source>
        <dbReference type="EMBL" id="GIY26922.1"/>
    </source>
</evidence>
<dbReference type="EMBL" id="BPLQ01006992">
    <property type="protein sequence ID" value="GIY26922.1"/>
    <property type="molecule type" value="Genomic_DNA"/>
</dbReference>
<dbReference type="AlphaFoldDB" id="A0AAV4S3C4"/>
<dbReference type="PANTHER" id="PTHR24024:SF18">
    <property type="entry name" value="SHORT-CHAIN COLLAGEN C4-LIKE"/>
    <property type="match status" value="1"/>
</dbReference>
<name>A0AAV4S3C4_9ARAC</name>
<sequence>MDSTMMMYILPMMLGQTYDMGKDKPGLQIFPSNVNKSARVVEQYITDSQYRLVENSADIKDFLDVKGKLSLKIKSGMIDASGEGSYLKKASTFDNTLEILIKIHFETITMSIPSYEKPVQDWAQMNREHMGTHYMRSMTYGGDLIASIKIKYDSKYDMERMKGALNVGASAKGGAFEGEMAAKLEKLTKDGQDSSSMEISYYATVPLEGVSYTLDGLLELVKTFPEQVKKVNNGRGNPLRMEMYPLSSLDANMKDYVENRALGEKLEEMDYEFDDILLTRKEIAKWVSGLPPAIPKDANTKIEQFTEKLNNLNAIFFKSIEQLDTSKNASTDPMTRALKAYKDGDMSMPQKYLRKFRSLQQEIYKNHPGLRPRIGGAYFNHWGRSKCESSETETVFSGVMSSSQSGQNGGSSNFVCSPFNPENPDPKEYFPEYDPDDEDQRMDNLLVSPIKYTGELRKFKEMNHKQVACATCRSAHRTVVLVKPGDSQCPGKWTKEYDGFLMAPGIDDPKAEYVCVDAHMQQVKGNITFGTDEGTHIFKIQEVSVMCGGLPCGPYQADKPIPCVVCTV</sequence>
<accession>A0AAV4S3C4</accession>
<feature type="region of interest" description="Disordered" evidence="1">
    <location>
        <begin position="398"/>
        <end position="418"/>
    </location>
</feature>
<keyword evidence="3" id="KW-1185">Reference proteome</keyword>
<evidence type="ECO:0000256" key="1">
    <source>
        <dbReference type="SAM" id="MobiDB-lite"/>
    </source>
</evidence>
<proteinExistence type="predicted"/>
<dbReference type="PANTHER" id="PTHR24024">
    <property type="entry name" value="PULMONARY SURFACTANT-ASSOCIATED PROTEIN A"/>
    <property type="match status" value="1"/>
</dbReference>
<protein>
    <submittedName>
        <fullName evidence="2">Stonustoxin subunit alpha</fullName>
    </submittedName>
</protein>